<dbReference type="RefSeq" id="WP_310654333.1">
    <property type="nucleotide sequence ID" value="NZ_JAPMLA010000003.1"/>
</dbReference>
<evidence type="ECO:0000313" key="4">
    <source>
        <dbReference type="Proteomes" id="UP001259340"/>
    </source>
</evidence>
<dbReference type="EMBL" id="JAPMLE010000001">
    <property type="protein sequence ID" value="MDR8523307.1"/>
    <property type="molecule type" value="Genomic_DNA"/>
</dbReference>
<reference evidence="2" key="2">
    <citation type="submission" date="2022-11" db="EMBL/GenBank/DDBJ databases">
        <title>Prophages regulate Shewanella fidelis motility and biofilm formation: implications for gut colonization dynamics in Ciona robusta.</title>
        <authorList>
            <person name="Natarajan O."/>
            <person name="Gibboney S.L."/>
            <person name="Young M.N."/>
            <person name="Lim S.J."/>
            <person name="Pluta N."/>
            <person name="Atkinson C.G.F."/>
            <person name="Leigh B.A."/>
            <person name="Liberti A."/>
            <person name="Kees E."/>
            <person name="Breitbart M."/>
            <person name="Gralnick J."/>
            <person name="Dishaw L.J."/>
        </authorList>
    </citation>
    <scope>NUCLEOTIDE SEQUENCE</scope>
    <source>
        <strain evidence="2">3313</strain>
    </source>
</reference>
<evidence type="ECO:0000313" key="5">
    <source>
        <dbReference type="Proteomes" id="UP001271263"/>
    </source>
</evidence>
<dbReference type="Pfam" id="PF13402">
    <property type="entry name" value="Peptidase_M60"/>
    <property type="match status" value="1"/>
</dbReference>
<comment type="caution">
    <text evidence="2">The sequence shown here is derived from an EMBL/GenBank/DDBJ whole genome shotgun (WGS) entry which is preliminary data.</text>
</comment>
<gene>
    <name evidence="2" type="ORF">OS133_06355</name>
    <name evidence="3" type="ORF">OS134_10315</name>
</gene>
<keyword evidence="5" id="KW-1185">Reference proteome</keyword>
<dbReference type="EMBL" id="JAPMLD010000003">
    <property type="protein sequence ID" value="MDW4824448.1"/>
    <property type="molecule type" value="Genomic_DNA"/>
</dbReference>
<keyword evidence="2" id="KW-0449">Lipoprotein</keyword>
<dbReference type="InterPro" id="IPR051244">
    <property type="entry name" value="TCAF"/>
</dbReference>
<keyword evidence="2" id="KW-0378">Hydrolase</keyword>
<keyword evidence="2" id="KW-0482">Metalloprotease</keyword>
<dbReference type="Gene3D" id="1.10.390.30">
    <property type="entry name" value="Peptidase M60, enhancin-like domain 3"/>
    <property type="match status" value="1"/>
</dbReference>
<protein>
    <submittedName>
        <fullName evidence="2">SslE/AcfD family lipoprotein zinc metalloprotease</fullName>
    </submittedName>
</protein>
<organism evidence="2 4">
    <name type="scientific">Shewanella fidelis</name>
    <dbReference type="NCBI Taxonomy" id="173509"/>
    <lineage>
        <taxon>Bacteria</taxon>
        <taxon>Pseudomonadati</taxon>
        <taxon>Pseudomonadota</taxon>
        <taxon>Gammaproteobacteria</taxon>
        <taxon>Alteromonadales</taxon>
        <taxon>Shewanellaceae</taxon>
        <taxon>Shewanella</taxon>
    </lineage>
</organism>
<dbReference type="Pfam" id="PF17291">
    <property type="entry name" value="M60-like_N"/>
    <property type="match status" value="1"/>
</dbReference>
<dbReference type="Gene3D" id="3.40.390.80">
    <property type="entry name" value="Peptidase M60, enhancin-like domain 2"/>
    <property type="match status" value="1"/>
</dbReference>
<dbReference type="Proteomes" id="UP001271263">
    <property type="component" value="Unassembled WGS sequence"/>
</dbReference>
<evidence type="ECO:0000313" key="2">
    <source>
        <dbReference type="EMBL" id="MDR8523307.1"/>
    </source>
</evidence>
<dbReference type="InterPro" id="IPR035423">
    <property type="entry name" value="M60-like_N"/>
</dbReference>
<evidence type="ECO:0000259" key="1">
    <source>
        <dbReference type="PROSITE" id="PS51723"/>
    </source>
</evidence>
<dbReference type="InterPro" id="IPR042279">
    <property type="entry name" value="Pep_M60_3"/>
</dbReference>
<dbReference type="Proteomes" id="UP001259340">
    <property type="component" value="Unassembled WGS sequence"/>
</dbReference>
<dbReference type="PROSITE" id="PS51257">
    <property type="entry name" value="PROKAR_LIPOPROTEIN"/>
    <property type="match status" value="1"/>
</dbReference>
<feature type="domain" description="Peptidase M60" evidence="1">
    <location>
        <begin position="1095"/>
        <end position="1392"/>
    </location>
</feature>
<dbReference type="PANTHER" id="PTHR15730:SF5">
    <property type="entry name" value="SI:CH211-210B2.2-RELATED"/>
    <property type="match status" value="1"/>
</dbReference>
<dbReference type="Pfam" id="PF13322">
    <property type="entry name" value="DUF4092"/>
    <property type="match status" value="1"/>
</dbReference>
<dbReference type="InterPro" id="IPR031161">
    <property type="entry name" value="Peptidase_M60_dom"/>
</dbReference>
<dbReference type="NCBIfam" id="NF037974">
    <property type="entry name" value="SslE_AcfD_Zn_LP"/>
    <property type="match status" value="1"/>
</dbReference>
<dbReference type="GO" id="GO:0008237">
    <property type="term" value="F:metallopeptidase activity"/>
    <property type="evidence" value="ECO:0007669"/>
    <property type="project" value="UniProtKB-KW"/>
</dbReference>
<sequence length="1514" mass="166740">MKKLILAVVISNLLTACGDSSGDATKPVDPSIPSIPLEPSTPLYDIIDDQLCEDTFAASHTIDEQFFCSASAKDHINDASALKVNAYPSIDACQAARTALLAEQDTYTNKQCVSGTIETLPPTEILPAKKTYQGSLLLNGTKLTGQIHCNGQELGDNGHFTFKDGDNVNCSFGSLELLNKDIPLPEGWTRDSHNAMALDMKDDWSHGISVAAGAKVMAKISTCPAISTEVCLDELDSFDIAPLFSSGNNQDIDAFLNPPAAEETDEIDKAPSSHVDTSLTPEVSAGAKPDINASFVSAAAEDAYSYKPSSDVSVKTVSVLTDSSGKPIAGINYYTKSARGITDASGSMSYIWGETITLGLDTFTFGSIKGNQVEYLLTDVSENEIVKQNIDSLVARYATHSSEGVSFGEHVHQVFAQYPNAINEIININLPNGAQIEDTQFRVPDEFNAQFDSGLAQIIDAELNQNPAARYQAASPLLQKSLYVTDTLQQLYRDVNQFHVFHDNSAFYGEVGFARFMRSMNTANTAFPVLMPRNDVNYWLPFGAEQAYRRDDGFPYVTDAKIIDADSDVVLKRPEKVGKDTATYNLPVITAGQIGKGNVVFMGNSMYPNILSKPENYWAGGEEAGKDNGSMPRFFSNMFTWFVPEYANGKNTINVGTNIGKVWHSRVNSNQQYDFYIDESYKLNVETFSSGNYDNLVPATTPVLILQAYETGLFGDGMSVKVLADISKPLLSASDVTALINYVNAGGNILFMDGIEQLNPEPIARLADTAGIALGGANLARTRQAYCGESYYCQAPYPNARASFTDTLVTYEKFDDMSKFEVNDDGTVTFPSPIDKPTFNVAQFKTTAEDGTEQNNFAFYSVKTEAERLEAVAKIKAAFPKVKECTDANYDYEIGCIETRKGHGFATGHRYYRPRFTRYEMSPDVVNTMVKAANLGANVTKLYQHELYYRSKGHEGTRLSLNELNQTYDNLSIWLWNDEQYQYVAGVQDELGFKQAVEFLNCYTQDVHQPDNACNEQTRKKLTDYGMLTETGELNPSYPLNYQEKPLTRIMLGRSYWDNDISVDTSIYPGNTASSGGHASVNVETFNNAVIGTANNMQSTGLWAVKRNVVTVTGDHDATITVALVDDVTGKHQHELALKRPSRVQKSWHHTAGDTTEIIAPYGGLIYIKPAKTTELNSVEYRFSGVLEASLWKDGDWKNPVNPDVPLAEIVTGHFVYTTPVQNVTATNIQEFADGMNSFANKASDFHARDNTQANMRFTDESLPEHSHRFVNDVQISIGAAHSGYPVMSTTYSRNRNTIPTNPVDDWLLWHEVGHNLAAAPFNVKGATEVANNILALYMQEQRNNGTGEMDRIKTDIQKAPMMISRDHGHVWSHGDAGSRLVMFAQLKVWAEDHFKIAAHFVGKTIPEFYGEDEGWNMIKMMHREARNIDNQACSAQNALGLREGDLLMACASQVSGYDLTSFFEAWNPSEVSVVTADGSRDYEGGISASGIAYVKSLELTIPEIKPESINAIK</sequence>
<name>A0AAW8NJ12_9GAMM</name>
<keyword evidence="2" id="KW-0645">Protease</keyword>
<dbReference type="PANTHER" id="PTHR15730">
    <property type="entry name" value="EXPERIMENTAL AUTOIMMUNE PROSTATITIS ANTIGEN 2-RELATED"/>
    <property type="match status" value="1"/>
</dbReference>
<dbReference type="SMART" id="SM01276">
    <property type="entry name" value="M60-like"/>
    <property type="match status" value="1"/>
</dbReference>
<dbReference type="PROSITE" id="PS51723">
    <property type="entry name" value="PEPTIDASE_M60"/>
    <property type="match status" value="1"/>
</dbReference>
<evidence type="ECO:0000313" key="3">
    <source>
        <dbReference type="EMBL" id="MDW4824448.1"/>
    </source>
</evidence>
<proteinExistence type="predicted"/>
<reference evidence="3 5" key="1">
    <citation type="journal article" date="2022" name="bioRxiv">
        <title>Prophages regulate Shewanella fidelis 3313 motility and biofilm formation: implications for gut colonization dynamics in Ciona robusta.</title>
        <authorList>
            <person name="Natarajan O."/>
            <person name="Gibboney S.L."/>
            <person name="Young M.N."/>
            <person name="Lim S.J."/>
            <person name="Pluta N."/>
            <person name="Atkinson C.G."/>
            <person name="Leigh B.A."/>
            <person name="Liberti A."/>
            <person name="Kees E.D."/>
            <person name="Breitbart M."/>
            <person name="Gralnick J.A."/>
            <person name="Dishaw L.J."/>
        </authorList>
    </citation>
    <scope>NUCLEOTIDE SEQUENCE [LARGE SCALE GENOMIC DNA]</scope>
    <source>
        <strain evidence="3 5">JG4066</strain>
    </source>
</reference>
<accession>A0AAW8NJ12</accession>
<dbReference type="InterPro" id="IPR025385">
    <property type="entry name" value="DUF4092"/>
</dbReference>